<organism evidence="9 10">
    <name type="scientific">Paralvinella palmiformis</name>
    <dbReference type="NCBI Taxonomy" id="53620"/>
    <lineage>
        <taxon>Eukaryota</taxon>
        <taxon>Metazoa</taxon>
        <taxon>Spiralia</taxon>
        <taxon>Lophotrochozoa</taxon>
        <taxon>Annelida</taxon>
        <taxon>Polychaeta</taxon>
        <taxon>Sedentaria</taxon>
        <taxon>Canalipalpata</taxon>
        <taxon>Terebellida</taxon>
        <taxon>Terebelliformia</taxon>
        <taxon>Alvinellidae</taxon>
        <taxon>Paralvinella</taxon>
    </lineage>
</organism>
<keyword evidence="2" id="KW-0805">Transcription regulation</keyword>
<evidence type="ECO:0000256" key="4">
    <source>
        <dbReference type="ARBA" id="ARBA00023163"/>
    </source>
</evidence>
<dbReference type="EMBL" id="JAODUP010000150">
    <property type="protein sequence ID" value="KAK2159572.1"/>
    <property type="molecule type" value="Genomic_DNA"/>
</dbReference>
<evidence type="ECO:0000256" key="3">
    <source>
        <dbReference type="ARBA" id="ARBA00023125"/>
    </source>
</evidence>
<dbReference type="PANTHER" id="PTHR15741">
    <property type="entry name" value="BASIC HELIX-LOOP-HELIX ZIP TRANSCRIPTION FACTOR"/>
    <property type="match status" value="1"/>
</dbReference>
<feature type="coiled-coil region" evidence="6">
    <location>
        <begin position="199"/>
        <end position="240"/>
    </location>
</feature>
<evidence type="ECO:0000256" key="1">
    <source>
        <dbReference type="ARBA" id="ARBA00004123"/>
    </source>
</evidence>
<keyword evidence="6" id="KW-0175">Coiled coil</keyword>
<dbReference type="SUPFAM" id="SSF47459">
    <property type="entry name" value="HLH, helix-loop-helix DNA-binding domain"/>
    <property type="match status" value="1"/>
</dbReference>
<dbReference type="InterPro" id="IPR011598">
    <property type="entry name" value="bHLH_dom"/>
</dbReference>
<dbReference type="SMART" id="SM00353">
    <property type="entry name" value="HLH"/>
    <property type="match status" value="1"/>
</dbReference>
<dbReference type="CDD" id="cd11405">
    <property type="entry name" value="bHLHzip_MLXIP_like"/>
    <property type="match status" value="1"/>
</dbReference>
<dbReference type="GO" id="GO:0000978">
    <property type="term" value="F:RNA polymerase II cis-regulatory region sequence-specific DNA binding"/>
    <property type="evidence" value="ECO:0007669"/>
    <property type="project" value="TreeGrafter"/>
</dbReference>
<proteinExistence type="predicted"/>
<accession>A0AAD9JUW7</accession>
<feature type="compositionally biased region" description="Low complexity" evidence="7">
    <location>
        <begin position="97"/>
        <end position="112"/>
    </location>
</feature>
<name>A0AAD9JUW7_9ANNE</name>
<dbReference type="InterPro" id="IPR052207">
    <property type="entry name" value="Max-like/E-box_TFs"/>
</dbReference>
<evidence type="ECO:0000256" key="7">
    <source>
        <dbReference type="SAM" id="MobiDB-lite"/>
    </source>
</evidence>
<dbReference type="Proteomes" id="UP001208570">
    <property type="component" value="Unassembled WGS sequence"/>
</dbReference>
<keyword evidence="3" id="KW-0238">DNA-binding</keyword>
<comment type="subcellular location">
    <subcellularLocation>
        <location evidence="1">Nucleus</location>
    </subcellularLocation>
</comment>
<dbReference type="GO" id="GO:0005634">
    <property type="term" value="C:nucleus"/>
    <property type="evidence" value="ECO:0007669"/>
    <property type="project" value="UniProtKB-SubCell"/>
</dbReference>
<evidence type="ECO:0000313" key="9">
    <source>
        <dbReference type="EMBL" id="KAK2159572.1"/>
    </source>
</evidence>
<reference evidence="9" key="1">
    <citation type="journal article" date="2023" name="Mol. Biol. Evol.">
        <title>Third-Generation Sequencing Reveals the Adaptive Role of the Epigenome in Three Deep-Sea Polychaetes.</title>
        <authorList>
            <person name="Perez M."/>
            <person name="Aroh O."/>
            <person name="Sun Y."/>
            <person name="Lan Y."/>
            <person name="Juniper S.K."/>
            <person name="Young C.R."/>
            <person name="Angers B."/>
            <person name="Qian P.Y."/>
        </authorList>
    </citation>
    <scope>NUCLEOTIDE SEQUENCE</scope>
    <source>
        <strain evidence="9">P08H-3</strain>
    </source>
</reference>
<evidence type="ECO:0000256" key="5">
    <source>
        <dbReference type="ARBA" id="ARBA00023242"/>
    </source>
</evidence>
<gene>
    <name evidence="9" type="ORF">LSH36_150g00051</name>
</gene>
<feature type="domain" description="BHLH" evidence="8">
    <location>
        <begin position="153"/>
        <end position="209"/>
    </location>
</feature>
<evidence type="ECO:0000256" key="2">
    <source>
        <dbReference type="ARBA" id="ARBA00023015"/>
    </source>
</evidence>
<evidence type="ECO:0000256" key="6">
    <source>
        <dbReference type="SAM" id="Coils"/>
    </source>
</evidence>
<dbReference type="InterPro" id="IPR036638">
    <property type="entry name" value="HLH_DNA-bd_sf"/>
</dbReference>
<comment type="caution">
    <text evidence="9">The sequence shown here is derived from an EMBL/GenBank/DDBJ whole genome shotgun (WGS) entry which is preliminary data.</text>
</comment>
<feature type="compositionally biased region" description="Low complexity" evidence="7">
    <location>
        <begin position="119"/>
        <end position="136"/>
    </location>
</feature>
<dbReference type="PROSITE" id="PS50888">
    <property type="entry name" value="BHLH"/>
    <property type="match status" value="1"/>
</dbReference>
<dbReference type="GO" id="GO:0046983">
    <property type="term" value="F:protein dimerization activity"/>
    <property type="evidence" value="ECO:0007669"/>
    <property type="project" value="InterPro"/>
</dbReference>
<dbReference type="Gene3D" id="4.10.280.10">
    <property type="entry name" value="Helix-loop-helix DNA-binding domain"/>
    <property type="match status" value="1"/>
</dbReference>
<dbReference type="Pfam" id="PF00010">
    <property type="entry name" value="HLH"/>
    <property type="match status" value="1"/>
</dbReference>
<keyword evidence="4" id="KW-0804">Transcription</keyword>
<evidence type="ECO:0000313" key="10">
    <source>
        <dbReference type="Proteomes" id="UP001208570"/>
    </source>
</evidence>
<keyword evidence="5" id="KW-0539">Nucleus</keyword>
<keyword evidence="10" id="KW-1185">Reference proteome</keyword>
<feature type="compositionally biased region" description="Basic residues" evidence="7">
    <location>
        <begin position="147"/>
        <end position="157"/>
    </location>
</feature>
<sequence>MSAMKALAMREQEDFPLDFFSLNLDDYRMQCDGLSELSVDIQLPDNDLAVNWLADCHAKHTDLSPQSPDGPGTPSTFQNIEETFVNIGCITGSQHATPGGSSRSTSGYTSPTKTPIFTPSVSPFASHPSSPSPISSVHTTGKEKQPKQKLPRHKRKSHIDAEQRRKCKIQNAFDELKNMVPAISGESPKGSRLSKSAMLNQTVEFCRELREDSKQLQREANKLKQEMRALTAEITTYQSQLPADGIESIDATPASENRVKTMFEDYVKAKSLVNWKFWIVSFINNLSSSNLVSGEHSEVHFVFWCSDLTRDLKLAVFYVVILDLAQFGLVIRPLFATYDQMVSTSSETDFQNSVIGWVQEKLALVSLRPALLDTLRYISRHTSIMSSPENFPEEATMAAIDLTLNDNLPNNSQSMELS</sequence>
<dbReference type="AlphaFoldDB" id="A0AAD9JUW7"/>
<feature type="region of interest" description="Disordered" evidence="7">
    <location>
        <begin position="91"/>
        <end position="162"/>
    </location>
</feature>
<evidence type="ECO:0000259" key="8">
    <source>
        <dbReference type="PROSITE" id="PS50888"/>
    </source>
</evidence>
<protein>
    <recommendedName>
        <fullName evidence="8">BHLH domain-containing protein</fullName>
    </recommendedName>
</protein>
<dbReference type="PANTHER" id="PTHR15741:SF37">
    <property type="entry name" value="LD38259P"/>
    <property type="match status" value="1"/>
</dbReference>
<dbReference type="GO" id="GO:0000981">
    <property type="term" value="F:DNA-binding transcription factor activity, RNA polymerase II-specific"/>
    <property type="evidence" value="ECO:0007669"/>
    <property type="project" value="TreeGrafter"/>
</dbReference>